<evidence type="ECO:0000313" key="7">
    <source>
        <dbReference type="EMBL" id="MBP2475882.1"/>
    </source>
</evidence>
<proteinExistence type="inferred from homology"/>
<dbReference type="InterPro" id="IPR051316">
    <property type="entry name" value="Zinc-reg_GTPase_activator"/>
</dbReference>
<dbReference type="Proteomes" id="UP001519363">
    <property type="component" value="Unassembled WGS sequence"/>
</dbReference>
<organism evidence="7 8">
    <name type="scientific">Crossiella equi</name>
    <dbReference type="NCBI Taxonomy" id="130796"/>
    <lineage>
        <taxon>Bacteria</taxon>
        <taxon>Bacillati</taxon>
        <taxon>Actinomycetota</taxon>
        <taxon>Actinomycetes</taxon>
        <taxon>Pseudonocardiales</taxon>
        <taxon>Pseudonocardiaceae</taxon>
        <taxon>Crossiella</taxon>
    </lineage>
</organism>
<comment type="caution">
    <text evidence="7">The sequence shown here is derived from an EMBL/GenBank/DDBJ whole genome shotgun (WGS) entry which is preliminary data.</text>
</comment>
<dbReference type="Gene3D" id="3.40.50.300">
    <property type="entry name" value="P-loop containing nucleotide triphosphate hydrolases"/>
    <property type="match status" value="1"/>
</dbReference>
<evidence type="ECO:0000256" key="2">
    <source>
        <dbReference type="ARBA" id="ARBA00022801"/>
    </source>
</evidence>
<comment type="similarity">
    <text evidence="4">Belongs to the SIMIBI class G3E GTPase family. ZNG1 subfamily.</text>
</comment>
<dbReference type="InterPro" id="IPR036627">
    <property type="entry name" value="CobW-likC_sf"/>
</dbReference>
<evidence type="ECO:0000256" key="4">
    <source>
        <dbReference type="ARBA" id="ARBA00034320"/>
    </source>
</evidence>
<dbReference type="InterPro" id="IPR011629">
    <property type="entry name" value="CobW-like_C"/>
</dbReference>
<evidence type="ECO:0000259" key="6">
    <source>
        <dbReference type="SMART" id="SM00833"/>
    </source>
</evidence>
<dbReference type="EMBL" id="JAGIOO010000001">
    <property type="protein sequence ID" value="MBP2475882.1"/>
    <property type="molecule type" value="Genomic_DNA"/>
</dbReference>
<dbReference type="Pfam" id="PF07683">
    <property type="entry name" value="CobW_C"/>
    <property type="match status" value="1"/>
</dbReference>
<accession>A0ABS5AH40</accession>
<dbReference type="PANTHER" id="PTHR13748">
    <property type="entry name" value="COBW-RELATED"/>
    <property type="match status" value="1"/>
</dbReference>
<keyword evidence="2" id="KW-0378">Hydrolase</keyword>
<dbReference type="Pfam" id="PF02492">
    <property type="entry name" value="cobW"/>
    <property type="match status" value="1"/>
</dbReference>
<name>A0ABS5AH40_9PSEU</name>
<feature type="domain" description="CobW C-terminal" evidence="6">
    <location>
        <begin position="230"/>
        <end position="319"/>
    </location>
</feature>
<reference evidence="7 8" key="1">
    <citation type="submission" date="2021-03" db="EMBL/GenBank/DDBJ databases">
        <title>Sequencing the genomes of 1000 actinobacteria strains.</title>
        <authorList>
            <person name="Klenk H.-P."/>
        </authorList>
    </citation>
    <scope>NUCLEOTIDE SEQUENCE [LARGE SCALE GENOMIC DNA]</scope>
    <source>
        <strain evidence="7 8">DSM 44580</strain>
    </source>
</reference>
<dbReference type="SMART" id="SM00833">
    <property type="entry name" value="CobW_C"/>
    <property type="match status" value="1"/>
</dbReference>
<keyword evidence="3" id="KW-0143">Chaperone</keyword>
<keyword evidence="8" id="KW-1185">Reference proteome</keyword>
<dbReference type="SUPFAM" id="SSF52540">
    <property type="entry name" value="P-loop containing nucleoside triphosphate hydrolases"/>
    <property type="match status" value="1"/>
</dbReference>
<evidence type="ECO:0000313" key="8">
    <source>
        <dbReference type="Proteomes" id="UP001519363"/>
    </source>
</evidence>
<dbReference type="SUPFAM" id="SSF90002">
    <property type="entry name" value="Hypothetical protein YjiA, C-terminal domain"/>
    <property type="match status" value="1"/>
</dbReference>
<dbReference type="Gene3D" id="3.30.1220.10">
    <property type="entry name" value="CobW-like, C-terminal domain"/>
    <property type="match status" value="1"/>
</dbReference>
<gene>
    <name evidence="7" type="ORF">JOF53_004754</name>
</gene>
<protein>
    <submittedName>
        <fullName evidence="7">G3E family GTPase</fullName>
    </submittedName>
</protein>
<dbReference type="PANTHER" id="PTHR13748:SF62">
    <property type="entry name" value="COBW DOMAIN-CONTAINING PROTEIN"/>
    <property type="match status" value="1"/>
</dbReference>
<evidence type="ECO:0000256" key="1">
    <source>
        <dbReference type="ARBA" id="ARBA00022741"/>
    </source>
</evidence>
<sequence>MAKKLIPVIVVAGFLGAGKTTLLNHLLHNDQGARIGVVVNDFGRVNIDAMLVAGQADAMVSLSNGCLCCVADTSEMDELLDRLAKPGALDVIVIEASGLAEPQTLVRMVVASENPHLTYGGLVEVVDAAEFEATLERHPELAKHLRLADLVVLNKVDRVDDTGRLLLLNELEHLAPGTPVVPAEHGRVDTRLLFDHEAVPEDLSVARQLTIDELLREEHDHHHEHLHTEYGTVDFSADGPLHPMRLLDFLTHRPAGVYRVKGFVHFGPDDRRFTLHTVGSHLRLTADPWPRKEIRRNQLVLIGTDLDEAEVLAGLTACVDQAPGTTDERAMLRVLALLSTDSAAPTPAQG</sequence>
<evidence type="ECO:0000256" key="3">
    <source>
        <dbReference type="ARBA" id="ARBA00023186"/>
    </source>
</evidence>
<dbReference type="CDD" id="cd03112">
    <property type="entry name" value="CobW-like"/>
    <property type="match status" value="1"/>
</dbReference>
<dbReference type="RefSeq" id="WP_086780518.1">
    <property type="nucleotide sequence ID" value="NZ_JAGIOO010000001.1"/>
</dbReference>
<dbReference type="InterPro" id="IPR003495">
    <property type="entry name" value="CobW/HypB/UreG_nucleotide-bd"/>
</dbReference>
<keyword evidence="1" id="KW-0547">Nucleotide-binding</keyword>
<comment type="catalytic activity">
    <reaction evidence="5">
        <text>GTP + H2O = GDP + phosphate + H(+)</text>
        <dbReference type="Rhea" id="RHEA:19669"/>
        <dbReference type="ChEBI" id="CHEBI:15377"/>
        <dbReference type="ChEBI" id="CHEBI:15378"/>
        <dbReference type="ChEBI" id="CHEBI:37565"/>
        <dbReference type="ChEBI" id="CHEBI:43474"/>
        <dbReference type="ChEBI" id="CHEBI:58189"/>
    </reaction>
    <physiologicalReaction direction="left-to-right" evidence="5">
        <dbReference type="Rhea" id="RHEA:19670"/>
    </physiologicalReaction>
</comment>
<evidence type="ECO:0000256" key="5">
    <source>
        <dbReference type="ARBA" id="ARBA00049117"/>
    </source>
</evidence>
<dbReference type="InterPro" id="IPR027417">
    <property type="entry name" value="P-loop_NTPase"/>
</dbReference>